<organism evidence="5 6">
    <name type="scientific">Obesumbacterium proteus ATCC 12841</name>
    <dbReference type="NCBI Taxonomy" id="1354268"/>
    <lineage>
        <taxon>Bacteria</taxon>
        <taxon>Pseudomonadati</taxon>
        <taxon>Pseudomonadota</taxon>
        <taxon>Gammaproteobacteria</taxon>
        <taxon>Enterobacterales</taxon>
        <taxon>Hafniaceae</taxon>
        <taxon>Obesumbacterium</taxon>
    </lineage>
</organism>
<dbReference type="InterPro" id="IPR050739">
    <property type="entry name" value="MFP"/>
</dbReference>
<comment type="similarity">
    <text evidence="1">Belongs to the membrane fusion protein (MFP) (TC 8.A.1) family.</text>
</comment>
<evidence type="ECO:0000259" key="4">
    <source>
        <dbReference type="Pfam" id="PF25963"/>
    </source>
</evidence>
<keyword evidence="2" id="KW-0472">Membrane</keyword>
<dbReference type="PANTHER" id="PTHR30386">
    <property type="entry name" value="MEMBRANE FUSION SUBUNIT OF EMRAB-TOLC MULTIDRUG EFFLUX PUMP"/>
    <property type="match status" value="1"/>
</dbReference>
<comment type="caution">
    <text evidence="5">The sequence shown here is derived from an EMBL/GenBank/DDBJ whole genome shotgun (WGS) entry which is preliminary data.</text>
</comment>
<dbReference type="Proteomes" id="UP000078431">
    <property type="component" value="Unassembled WGS sequence"/>
</dbReference>
<evidence type="ECO:0000256" key="1">
    <source>
        <dbReference type="ARBA" id="ARBA00009477"/>
    </source>
</evidence>
<feature type="domain" description="p-hydroxybenzoic acid efflux pump subunit AaeA-like beta-barrel" evidence="4">
    <location>
        <begin position="249"/>
        <end position="340"/>
    </location>
</feature>
<dbReference type="Pfam" id="PF25917">
    <property type="entry name" value="BSH_RND"/>
    <property type="match status" value="1"/>
</dbReference>
<dbReference type="Gene3D" id="2.40.50.100">
    <property type="match status" value="1"/>
</dbReference>
<dbReference type="EMBL" id="LXEX01000055">
    <property type="protein sequence ID" value="OAT57589.1"/>
    <property type="molecule type" value="Genomic_DNA"/>
</dbReference>
<keyword evidence="2" id="KW-1133">Transmembrane helix</keyword>
<dbReference type="PRINTS" id="PR01490">
    <property type="entry name" value="RTXTOXIND"/>
</dbReference>
<gene>
    <name evidence="5" type="ORF">M993_03762</name>
</gene>
<protein>
    <submittedName>
        <fullName evidence="5">Multidrug resistance protein A</fullName>
    </submittedName>
</protein>
<keyword evidence="2" id="KW-0812">Transmembrane</keyword>
<proteinExistence type="inferred from homology"/>
<reference evidence="5 6" key="1">
    <citation type="submission" date="2016-04" db="EMBL/GenBank/DDBJ databases">
        <title>ATOL: Assembling a taxonomically balanced genome-scale reconstruction of the evolutionary history of the Enterobacteriaceae.</title>
        <authorList>
            <person name="Plunkett G.III."/>
            <person name="Neeno-Eckwall E.C."/>
            <person name="Glasner J.D."/>
            <person name="Perna N.T."/>
        </authorList>
    </citation>
    <scope>NUCLEOTIDE SEQUENCE [LARGE SCALE GENOMIC DNA]</scope>
    <source>
        <strain evidence="5 6">ATCC 12841</strain>
    </source>
</reference>
<dbReference type="PANTHER" id="PTHR30386:SF24">
    <property type="entry name" value="MULTIDRUG RESISTANCE EFFLUX PUMP"/>
    <property type="match status" value="1"/>
</dbReference>
<dbReference type="Gene3D" id="2.40.30.170">
    <property type="match status" value="1"/>
</dbReference>
<dbReference type="InterPro" id="IPR058625">
    <property type="entry name" value="MdtA-like_BSH"/>
</dbReference>
<evidence type="ECO:0000256" key="2">
    <source>
        <dbReference type="SAM" id="Phobius"/>
    </source>
</evidence>
<evidence type="ECO:0000259" key="3">
    <source>
        <dbReference type="Pfam" id="PF25917"/>
    </source>
</evidence>
<dbReference type="SUPFAM" id="SSF111369">
    <property type="entry name" value="HlyD-like secretion proteins"/>
    <property type="match status" value="1"/>
</dbReference>
<name>A0AA91EE94_9GAMM</name>
<keyword evidence="6" id="KW-1185">Reference proteome</keyword>
<evidence type="ECO:0000313" key="6">
    <source>
        <dbReference type="Proteomes" id="UP000078431"/>
    </source>
</evidence>
<feature type="domain" description="Multidrug resistance protein MdtA-like barrel-sandwich hybrid" evidence="3">
    <location>
        <begin position="50"/>
        <end position="241"/>
    </location>
</feature>
<evidence type="ECO:0000313" key="5">
    <source>
        <dbReference type="EMBL" id="OAT57589.1"/>
    </source>
</evidence>
<accession>A0AA91EE94</accession>
<dbReference type="InterPro" id="IPR058634">
    <property type="entry name" value="AaeA-lik-b-barrel"/>
</dbReference>
<feature type="transmembrane region" description="Helical" evidence="2">
    <location>
        <begin position="9"/>
        <end position="29"/>
    </location>
</feature>
<dbReference type="AlphaFoldDB" id="A0AA91EE94"/>
<dbReference type="GO" id="GO:0055085">
    <property type="term" value="P:transmembrane transport"/>
    <property type="evidence" value="ECO:0007669"/>
    <property type="project" value="InterPro"/>
</dbReference>
<sequence length="344" mass="37718">MMTFSKRHLVSIAGIISLLAGAILFGWWITNGRFIQSTDDAYVGGDITVVASKVPGYIAQIAVRDNQSVKKGDVILRLDNRDYCAVVAQLRAKVARSKAQLENIHASLAMQQSIIKSASETWQAVKLEARKSLRDSQRYEQLAKSAAISQQIKDNAQLDYQRMIAKERKAANDYQAETQRLAVLSAQEKAERASIEEAQSMLTQALLNLEYTVVRAPIDGIVANRSARTGSWVAGGTQLVSLVPVSGLWIDANFKESQIAGMKPGMKAEIRADVLHGKVFHGYIESLAPATGASFSLIPVENATGNFTKIVQRVPVRIVLDKTDELMRILRPGLSVTVNVNEKL</sequence>
<dbReference type="Pfam" id="PF25963">
    <property type="entry name" value="Beta-barrel_AAEA"/>
    <property type="match status" value="1"/>
</dbReference>